<evidence type="ECO:0008006" key="3">
    <source>
        <dbReference type="Google" id="ProtNLM"/>
    </source>
</evidence>
<dbReference type="EMBL" id="LT899436">
    <property type="protein sequence ID" value="SNR14532.1"/>
    <property type="molecule type" value="Genomic_DNA"/>
</dbReference>
<gene>
    <name evidence="1" type="ORF">TJEJU_0760</name>
</gene>
<dbReference type="OrthoDB" id="1144234at2"/>
<evidence type="ECO:0000313" key="2">
    <source>
        <dbReference type="Proteomes" id="UP000215214"/>
    </source>
</evidence>
<dbReference type="KEGG" id="tje:TJEJU_0760"/>
<proteinExistence type="predicted"/>
<accession>A0A238U602</accession>
<protein>
    <recommendedName>
        <fullName evidence="3">Na(+)-translocating NADH-quinone reductase subunit F</fullName>
    </recommendedName>
</protein>
<organism evidence="1 2">
    <name type="scientific">Tenacibaculum jejuense</name>
    <dbReference type="NCBI Taxonomy" id="584609"/>
    <lineage>
        <taxon>Bacteria</taxon>
        <taxon>Pseudomonadati</taxon>
        <taxon>Bacteroidota</taxon>
        <taxon>Flavobacteriia</taxon>
        <taxon>Flavobacteriales</taxon>
        <taxon>Flavobacteriaceae</taxon>
        <taxon>Tenacibaculum</taxon>
    </lineage>
</organism>
<name>A0A238U602_9FLAO</name>
<dbReference type="AlphaFoldDB" id="A0A238U602"/>
<sequence length="153" mass="17702">METPKRLEQALIKLYNAFHNNELNPECCSACAVGNILDNHDSWKHLSDEHGSTELSYVGRVHQRLGRKFNGYTPLELLRIEKIFLEACGFVVPLCHYNKKPENPTHKDNLFNGLCAVVAYLCKLDNIENVMDYSKIFEFENEDPVYQFDVIYS</sequence>
<evidence type="ECO:0000313" key="1">
    <source>
        <dbReference type="EMBL" id="SNR14532.1"/>
    </source>
</evidence>
<dbReference type="Proteomes" id="UP000215214">
    <property type="component" value="Chromosome TJEJU"/>
</dbReference>
<keyword evidence="2" id="KW-1185">Reference proteome</keyword>
<dbReference type="RefSeq" id="WP_095069567.1">
    <property type="nucleotide sequence ID" value="NZ_LT899436.1"/>
</dbReference>
<reference evidence="1 2" key="1">
    <citation type="submission" date="2017-07" db="EMBL/GenBank/DDBJ databases">
        <authorList>
            <person name="Sun Z.S."/>
            <person name="Albrecht U."/>
            <person name="Echele G."/>
            <person name="Lee C.C."/>
        </authorList>
    </citation>
    <scope>NUCLEOTIDE SEQUENCE [LARGE SCALE GENOMIC DNA]</scope>
    <source>
        <strain evidence="2">type strain: KCTC 22618</strain>
    </source>
</reference>